<dbReference type="Proteomes" id="UP000694915">
    <property type="component" value="Unplaced"/>
</dbReference>
<name>A0ABM1TX79_MICOH</name>
<dbReference type="PROSITE" id="PS51257">
    <property type="entry name" value="PROKAR_LIPOPROTEIN"/>
    <property type="match status" value="1"/>
</dbReference>
<evidence type="ECO:0000313" key="2">
    <source>
        <dbReference type="RefSeq" id="XP_026634341.1"/>
    </source>
</evidence>
<reference evidence="2" key="1">
    <citation type="submission" date="2025-08" db="UniProtKB">
        <authorList>
            <consortium name="RefSeq"/>
        </authorList>
    </citation>
    <scope>IDENTIFICATION</scope>
</reference>
<dbReference type="GeneID" id="113455897"/>
<evidence type="ECO:0000313" key="1">
    <source>
        <dbReference type="Proteomes" id="UP000694915"/>
    </source>
</evidence>
<organism evidence="1 2">
    <name type="scientific">Microtus ochrogaster</name>
    <name type="common">Prairie vole</name>
    <dbReference type="NCBI Taxonomy" id="79684"/>
    <lineage>
        <taxon>Eukaryota</taxon>
        <taxon>Metazoa</taxon>
        <taxon>Chordata</taxon>
        <taxon>Craniata</taxon>
        <taxon>Vertebrata</taxon>
        <taxon>Euteleostomi</taxon>
        <taxon>Mammalia</taxon>
        <taxon>Eutheria</taxon>
        <taxon>Euarchontoglires</taxon>
        <taxon>Glires</taxon>
        <taxon>Rodentia</taxon>
        <taxon>Myomorpha</taxon>
        <taxon>Muroidea</taxon>
        <taxon>Cricetidae</taxon>
        <taxon>Arvicolinae</taxon>
        <taxon>Microtus</taxon>
    </lineage>
</organism>
<dbReference type="RefSeq" id="XP_026634341.1">
    <property type="nucleotide sequence ID" value="XM_026778540.1"/>
</dbReference>
<accession>A0ABM1TX79</accession>
<proteinExistence type="predicted"/>
<gene>
    <name evidence="2" type="primary">LOC113455897</name>
</gene>
<sequence>MLKTHLMVCTGSSPTQSNPSLTACKTLSHHHCTITHGSNKRENYHMSTCEKTMAGPHKKKHTTPTNKEILPRLVEAMYTMCYKLEDIFSSLRYRQPNNVTATFNILKHKLRCVNSFQQNEHPCLKGSHIGAHHPLLSLKRRASEPALPTIKEAGKRQSKEECVEGRRKRCQSLLKLNIYSCLQLKPCSDFTVPKESVLMENVIKCATGDIGDNMNSVDSSPGDPSLSESTLNGRSKLFLIMDFSMEEPSLEPNIPVDLPQIGSTTSASGPFKCWKQMRKRISHVLVNC</sequence>
<dbReference type="Gene3D" id="1.10.8.10">
    <property type="entry name" value="DNA helicase RuvA subunit, C-terminal domain"/>
    <property type="match status" value="1"/>
</dbReference>
<keyword evidence="1" id="KW-1185">Reference proteome</keyword>
<protein>
    <submittedName>
        <fullName evidence="2">Uncharacterized protein LOC113455897</fullName>
    </submittedName>
</protein>